<dbReference type="SUPFAM" id="SSF56281">
    <property type="entry name" value="Metallo-hydrolase/oxidoreductase"/>
    <property type="match status" value="1"/>
</dbReference>
<proteinExistence type="inferred from homology"/>
<gene>
    <name evidence="7" type="ordered locus">Tlet_0154</name>
</gene>
<dbReference type="Pfam" id="PF00753">
    <property type="entry name" value="Lactamase_B"/>
    <property type="match status" value="1"/>
</dbReference>
<dbReference type="InterPro" id="IPR051013">
    <property type="entry name" value="MBL_superfamily_lactonases"/>
</dbReference>
<name>A8F3J0_PSELT</name>
<feature type="domain" description="Metallo-beta-lactamase" evidence="6">
    <location>
        <begin position="22"/>
        <end position="199"/>
    </location>
</feature>
<keyword evidence="4" id="KW-0378">Hydrolase</keyword>
<evidence type="ECO:0000256" key="3">
    <source>
        <dbReference type="ARBA" id="ARBA00022723"/>
    </source>
</evidence>
<dbReference type="InterPro" id="IPR036866">
    <property type="entry name" value="RibonucZ/Hydroxyglut_hydro"/>
</dbReference>
<evidence type="ECO:0000256" key="1">
    <source>
        <dbReference type="ARBA" id="ARBA00001947"/>
    </source>
</evidence>
<keyword evidence="3" id="KW-0479">Metal-binding</keyword>
<comment type="similarity">
    <text evidence="2">Belongs to the metallo-beta-lactamase superfamily.</text>
</comment>
<dbReference type="HOGENOM" id="CLU_030571_2_6_0"/>
<sequence>MRVDILVVGGTLRSAPYVMAPYSTVCLLYDENKKMLIDPGSFVTWQSLEQSLKARNILPEDITDIILTHVHMDHIFNSIFFRNAMVHVHQKYRARDYSSFGPITGQLYSMVVSGWNHVNMLSGGEKLFGFVEIFYSPFHSSDHVSLVIESENMGKIFMPGDICYTKVDYYEIAKGYRNDEAAHFVRQASKNCDWIVFTHDEPLKL</sequence>
<reference evidence="7 8" key="2">
    <citation type="journal article" date="2009" name="Proc. Natl. Acad. Sci. U.S.A.">
        <title>On the chimeric nature, thermophilic origin, and phylogenetic placement of the Thermotogales.</title>
        <authorList>
            <person name="Zhaxybayeva O."/>
            <person name="Swithers K.S."/>
            <person name="Lapierre P."/>
            <person name="Fournier G.P."/>
            <person name="Bickhart D.M."/>
            <person name="DeBoy R.T."/>
            <person name="Nelson K.E."/>
            <person name="Nesbo C.L."/>
            <person name="Doolittle W.F."/>
            <person name="Gogarten J.P."/>
            <person name="Noll K.M."/>
        </authorList>
    </citation>
    <scope>NUCLEOTIDE SEQUENCE [LARGE SCALE GENOMIC DNA]</scope>
    <source>
        <strain evidence="8">ATCC BAA-301 / DSM 14385 / NBRC 107922 / TMO</strain>
    </source>
</reference>
<dbReference type="KEGG" id="tle:Tlet_0154"/>
<evidence type="ECO:0000313" key="8">
    <source>
        <dbReference type="Proteomes" id="UP000002016"/>
    </source>
</evidence>
<dbReference type="Proteomes" id="UP000002016">
    <property type="component" value="Chromosome"/>
</dbReference>
<dbReference type="OrthoDB" id="9761531at2"/>
<dbReference type="EMBL" id="CP000812">
    <property type="protein sequence ID" value="ABV32724.1"/>
    <property type="molecule type" value="Genomic_DNA"/>
</dbReference>
<dbReference type="STRING" id="416591.Tlet_0154"/>
<evidence type="ECO:0000256" key="2">
    <source>
        <dbReference type="ARBA" id="ARBA00007749"/>
    </source>
</evidence>
<organism evidence="7 8">
    <name type="scientific">Pseudothermotoga lettingae (strain ATCC BAA-301 / DSM 14385 / NBRC 107922 / TMO)</name>
    <name type="common">Thermotoga lettingae</name>
    <dbReference type="NCBI Taxonomy" id="416591"/>
    <lineage>
        <taxon>Bacteria</taxon>
        <taxon>Thermotogati</taxon>
        <taxon>Thermotogota</taxon>
        <taxon>Thermotogae</taxon>
        <taxon>Thermotogales</taxon>
        <taxon>Thermotogaceae</taxon>
        <taxon>Pseudothermotoga</taxon>
    </lineage>
</organism>
<reference evidence="7 8" key="1">
    <citation type="submission" date="2007-08" db="EMBL/GenBank/DDBJ databases">
        <title>Complete sequence of Thermotoga lettingae TMO.</title>
        <authorList>
            <consortium name="US DOE Joint Genome Institute"/>
            <person name="Copeland A."/>
            <person name="Lucas S."/>
            <person name="Lapidus A."/>
            <person name="Barry K."/>
            <person name="Glavina del Rio T."/>
            <person name="Dalin E."/>
            <person name="Tice H."/>
            <person name="Pitluck S."/>
            <person name="Foster B."/>
            <person name="Bruce D."/>
            <person name="Schmutz J."/>
            <person name="Larimer F."/>
            <person name="Land M."/>
            <person name="Hauser L."/>
            <person name="Kyrpides N."/>
            <person name="Mikhailova N."/>
            <person name="Nelson K."/>
            <person name="Gogarten J.P."/>
            <person name="Noll K."/>
            <person name="Richardson P."/>
        </authorList>
    </citation>
    <scope>NUCLEOTIDE SEQUENCE [LARGE SCALE GENOMIC DNA]</scope>
    <source>
        <strain evidence="8">ATCC BAA-301 / DSM 14385 / NBRC 107922 / TMO</strain>
    </source>
</reference>
<evidence type="ECO:0000259" key="6">
    <source>
        <dbReference type="SMART" id="SM00849"/>
    </source>
</evidence>
<dbReference type="RefSeq" id="WP_012002205.1">
    <property type="nucleotide sequence ID" value="NC_009828.1"/>
</dbReference>
<dbReference type="GO" id="GO:0016787">
    <property type="term" value="F:hydrolase activity"/>
    <property type="evidence" value="ECO:0007669"/>
    <property type="project" value="UniProtKB-KW"/>
</dbReference>
<dbReference type="Gene3D" id="3.60.15.10">
    <property type="entry name" value="Ribonuclease Z/Hydroxyacylglutathione hydrolase-like"/>
    <property type="match status" value="1"/>
</dbReference>
<comment type="cofactor">
    <cofactor evidence="1">
        <name>Zn(2+)</name>
        <dbReference type="ChEBI" id="CHEBI:29105"/>
    </cofactor>
</comment>
<keyword evidence="8" id="KW-1185">Reference proteome</keyword>
<protein>
    <submittedName>
        <fullName evidence="7">Beta-lactamase domain protein</fullName>
    </submittedName>
</protein>
<dbReference type="GO" id="GO:0046872">
    <property type="term" value="F:metal ion binding"/>
    <property type="evidence" value="ECO:0007669"/>
    <property type="project" value="UniProtKB-KW"/>
</dbReference>
<dbReference type="PANTHER" id="PTHR42978:SF2">
    <property type="entry name" value="102 KBASES UNSTABLE REGION: FROM 1 TO 119443"/>
    <property type="match status" value="1"/>
</dbReference>
<dbReference type="PANTHER" id="PTHR42978">
    <property type="entry name" value="QUORUM-QUENCHING LACTONASE YTNP-RELATED-RELATED"/>
    <property type="match status" value="1"/>
</dbReference>
<evidence type="ECO:0000256" key="5">
    <source>
        <dbReference type="ARBA" id="ARBA00022833"/>
    </source>
</evidence>
<accession>A8F3J0</accession>
<evidence type="ECO:0000313" key="7">
    <source>
        <dbReference type="EMBL" id="ABV32724.1"/>
    </source>
</evidence>
<dbReference type="InterPro" id="IPR001279">
    <property type="entry name" value="Metallo-B-lactamas"/>
</dbReference>
<keyword evidence="5" id="KW-0862">Zinc</keyword>
<dbReference type="SMART" id="SM00849">
    <property type="entry name" value="Lactamase_B"/>
    <property type="match status" value="1"/>
</dbReference>
<evidence type="ECO:0000256" key="4">
    <source>
        <dbReference type="ARBA" id="ARBA00022801"/>
    </source>
</evidence>
<dbReference type="eggNOG" id="COG0491">
    <property type="taxonomic scope" value="Bacteria"/>
</dbReference>
<dbReference type="AlphaFoldDB" id="A8F3J0"/>